<dbReference type="InterPro" id="IPR044505">
    <property type="entry name" value="GlgX_Isoamylase_N_E_set"/>
</dbReference>
<gene>
    <name evidence="3" type="ORF">BCY86_03345</name>
</gene>
<comment type="similarity">
    <text evidence="1">Belongs to the glycosyl hydrolase 13 family.</text>
</comment>
<dbReference type="InterPro" id="IPR013783">
    <property type="entry name" value="Ig-like_fold"/>
</dbReference>
<dbReference type="EMBL" id="CP016908">
    <property type="protein sequence ID" value="APR99818.1"/>
    <property type="molecule type" value="Genomic_DNA"/>
</dbReference>
<evidence type="ECO:0000313" key="4">
    <source>
        <dbReference type="Proteomes" id="UP000185544"/>
    </source>
</evidence>
<evidence type="ECO:0000259" key="2">
    <source>
        <dbReference type="Pfam" id="PF02922"/>
    </source>
</evidence>
<dbReference type="Proteomes" id="UP000185544">
    <property type="component" value="Chromosome"/>
</dbReference>
<dbReference type="STRING" id="1882918.BCY86_03345"/>
<organism evidence="3 4">
    <name type="scientific">Pajaroellobacter abortibovis</name>
    <dbReference type="NCBI Taxonomy" id="1882918"/>
    <lineage>
        <taxon>Bacteria</taxon>
        <taxon>Pseudomonadati</taxon>
        <taxon>Myxococcota</taxon>
        <taxon>Polyangia</taxon>
        <taxon>Polyangiales</taxon>
        <taxon>Polyangiaceae</taxon>
    </lineage>
</organism>
<feature type="domain" description="Glycoside hydrolase family 13 N-terminal" evidence="2">
    <location>
        <begin position="13"/>
        <end position="99"/>
    </location>
</feature>
<accession>A0A1L6MWM4</accession>
<name>A0A1L6MWM4_9BACT</name>
<dbReference type="AlphaFoldDB" id="A0A1L6MWM4"/>
<dbReference type="InterPro" id="IPR014756">
    <property type="entry name" value="Ig_E-set"/>
</dbReference>
<proteinExistence type="inferred from homology"/>
<dbReference type="InterPro" id="IPR004193">
    <property type="entry name" value="Glyco_hydro_13_N"/>
</dbReference>
<sequence length="131" mass="14897">MEKRSIAKELPYPLDATYDGSGVHFALFAKHAISVEVCLFDASDRDTRIPLSERTHFVWHGYVPGVDSSQRYGYRVHGFYEPARGHRFDLSKLIMDPYARAFDRKVQLCSWFEGVYSNPFGGEGEWGSALG</sequence>
<dbReference type="CDD" id="cd02856">
    <property type="entry name" value="E_set_GDE_Isoamylase_N"/>
    <property type="match status" value="1"/>
</dbReference>
<evidence type="ECO:0000313" key="3">
    <source>
        <dbReference type="EMBL" id="APR99818.1"/>
    </source>
</evidence>
<protein>
    <recommendedName>
        <fullName evidence="2">Glycoside hydrolase family 13 N-terminal domain-containing protein</fullName>
    </recommendedName>
</protein>
<dbReference type="GO" id="GO:0004553">
    <property type="term" value="F:hydrolase activity, hydrolyzing O-glycosyl compounds"/>
    <property type="evidence" value="ECO:0007669"/>
    <property type="project" value="InterPro"/>
</dbReference>
<dbReference type="Pfam" id="PF02922">
    <property type="entry name" value="CBM_48"/>
    <property type="match status" value="1"/>
</dbReference>
<dbReference type="PANTHER" id="PTHR43002">
    <property type="entry name" value="GLYCOGEN DEBRANCHING ENZYME"/>
    <property type="match status" value="1"/>
</dbReference>
<evidence type="ECO:0000256" key="1">
    <source>
        <dbReference type="ARBA" id="ARBA00008061"/>
    </source>
</evidence>
<dbReference type="SUPFAM" id="SSF81296">
    <property type="entry name" value="E set domains"/>
    <property type="match status" value="1"/>
</dbReference>
<dbReference type="RefSeq" id="WP_075276468.1">
    <property type="nucleotide sequence ID" value="NZ_CP016908.1"/>
</dbReference>
<keyword evidence="4" id="KW-1185">Reference proteome</keyword>
<dbReference type="GO" id="GO:0005975">
    <property type="term" value="P:carbohydrate metabolic process"/>
    <property type="evidence" value="ECO:0007669"/>
    <property type="project" value="InterPro"/>
</dbReference>
<dbReference type="Gene3D" id="2.60.40.10">
    <property type="entry name" value="Immunoglobulins"/>
    <property type="match status" value="1"/>
</dbReference>
<dbReference type="KEGG" id="pabo:BCY86_03345"/>
<reference evidence="3 4" key="1">
    <citation type="submission" date="2016-08" db="EMBL/GenBank/DDBJ databases">
        <title>Identification and validation of antigenic proteins from Pajaroellobacter abortibovis using de-novo genome sequence assembly and reverse vaccinology.</title>
        <authorList>
            <person name="Welly B.T."/>
            <person name="Miller M.R."/>
            <person name="Stott J.L."/>
            <person name="Blanchard M.T."/>
            <person name="Islas-Trejo A.D."/>
            <person name="O'Rourke S.M."/>
            <person name="Young A.E."/>
            <person name="Medrano J.F."/>
            <person name="Van Eenennaam A.L."/>
        </authorList>
    </citation>
    <scope>NUCLEOTIDE SEQUENCE [LARGE SCALE GENOMIC DNA]</scope>
    <source>
        <strain evidence="3 4">BTF92-0548A/99-0131</strain>
    </source>
</reference>